<dbReference type="Proteomes" id="UP001523550">
    <property type="component" value="Unassembled WGS sequence"/>
</dbReference>
<keyword evidence="6 9" id="KW-0012">Acyltransferase</keyword>
<keyword evidence="4" id="KW-0808">Transferase</keyword>
<sequence>MNLSFCAVVPVYRQPERVAEVVAQLRDQGLPCYLVDDGNDADTARRLAEIAQADPHVILLRQAINRGKGIAVLCGMRQARADGFSHVLQVDADGQHDLADLPAFLDAARAEPQALISGRPRYDASVPAGRVFARYITHVWVWIETLSFQIRDSMCGYRIYPLAASLAVADEEGVGPRMDFDTEIMVRLFWRGTAVRFIETGVRYDTGSRSTFRLFRDNVRISAMHVRLVFGMLARWPGWLMAGRRADHWAGVEEPGTVLGMRMAVWAYRLLGRRGMAVVLFPAALYFLLFNGRARRASMHYFRRLHAFDPSQPRPGWRTTFRHFWQFVRANIKRVEAWSGGGDPDALEMPNWEAFQSLLDRGQGALLVGAHAGNLEVGRALATRYPEVKINALIYTANARKYNRVMRALNREHGARVIMVEEIGADTALMLKSRIDQGEFVVIVGDRAPVAVDSPRVRLPFLGDETDFPIGPWVLAHALQCPVYGFFYMDRPDGNARIYFERFAERLRLPRREREAKLRSVVDEYVRRLESLLCEYPYQWYNFYDFWQDETPARRAGVVEPESPVEKE</sequence>
<name>A0ABT1G8T1_9GAMM</name>
<keyword evidence="7" id="KW-1133">Transmembrane helix</keyword>
<dbReference type="CDD" id="cd07984">
    <property type="entry name" value="LPLAT_LABLAT-like"/>
    <property type="match status" value="1"/>
</dbReference>
<dbReference type="InterPro" id="IPR029044">
    <property type="entry name" value="Nucleotide-diphossugar_trans"/>
</dbReference>
<evidence type="ECO:0000256" key="6">
    <source>
        <dbReference type="ARBA" id="ARBA00023315"/>
    </source>
</evidence>
<proteinExistence type="predicted"/>
<evidence type="ECO:0000259" key="8">
    <source>
        <dbReference type="Pfam" id="PF00535"/>
    </source>
</evidence>
<gene>
    <name evidence="9" type="ORF">J2T60_001724</name>
</gene>
<dbReference type="GO" id="GO:0016746">
    <property type="term" value="F:acyltransferase activity"/>
    <property type="evidence" value="ECO:0007669"/>
    <property type="project" value="UniProtKB-KW"/>
</dbReference>
<evidence type="ECO:0000256" key="7">
    <source>
        <dbReference type="SAM" id="Phobius"/>
    </source>
</evidence>
<evidence type="ECO:0000256" key="4">
    <source>
        <dbReference type="ARBA" id="ARBA00022679"/>
    </source>
</evidence>
<dbReference type="Pfam" id="PF03279">
    <property type="entry name" value="Lip_A_acyltrans"/>
    <property type="match status" value="1"/>
</dbReference>
<feature type="transmembrane region" description="Helical" evidence="7">
    <location>
        <begin position="275"/>
        <end position="294"/>
    </location>
</feature>
<evidence type="ECO:0000256" key="2">
    <source>
        <dbReference type="ARBA" id="ARBA00022475"/>
    </source>
</evidence>
<evidence type="ECO:0000256" key="5">
    <source>
        <dbReference type="ARBA" id="ARBA00023136"/>
    </source>
</evidence>
<accession>A0ABT1G8T1</accession>
<dbReference type="Pfam" id="PF00535">
    <property type="entry name" value="Glycos_transf_2"/>
    <property type="match status" value="1"/>
</dbReference>
<dbReference type="EMBL" id="JALJYF010000002">
    <property type="protein sequence ID" value="MCP1727724.1"/>
    <property type="molecule type" value="Genomic_DNA"/>
</dbReference>
<keyword evidence="7" id="KW-0812">Transmembrane</keyword>
<dbReference type="InterPro" id="IPR001173">
    <property type="entry name" value="Glyco_trans_2-like"/>
</dbReference>
<keyword evidence="2" id="KW-1003">Cell membrane</keyword>
<feature type="domain" description="Glycosyltransferase 2-like" evidence="8">
    <location>
        <begin position="7"/>
        <end position="125"/>
    </location>
</feature>
<dbReference type="Gene3D" id="3.90.550.10">
    <property type="entry name" value="Spore Coat Polysaccharide Biosynthesis Protein SpsA, Chain A"/>
    <property type="match status" value="1"/>
</dbReference>
<evidence type="ECO:0000313" key="9">
    <source>
        <dbReference type="EMBL" id="MCP1727724.1"/>
    </source>
</evidence>
<dbReference type="PANTHER" id="PTHR10859">
    <property type="entry name" value="GLYCOSYL TRANSFERASE"/>
    <property type="match status" value="1"/>
</dbReference>
<dbReference type="CDD" id="cd04179">
    <property type="entry name" value="DPM_DPG-synthase_like"/>
    <property type="match status" value="1"/>
</dbReference>
<protein>
    <submittedName>
        <fullName evidence="9">LPLAT superfamily acyltransferase</fullName>
    </submittedName>
</protein>
<keyword evidence="10" id="KW-1185">Reference proteome</keyword>
<dbReference type="PANTHER" id="PTHR10859:SF91">
    <property type="entry name" value="DOLICHYL-PHOSPHATE BETA-GLUCOSYLTRANSFERASE"/>
    <property type="match status" value="1"/>
</dbReference>
<comment type="subcellular location">
    <subcellularLocation>
        <location evidence="1">Cell inner membrane</location>
    </subcellularLocation>
</comment>
<evidence type="ECO:0000256" key="3">
    <source>
        <dbReference type="ARBA" id="ARBA00022519"/>
    </source>
</evidence>
<comment type="caution">
    <text evidence="9">The sequence shown here is derived from an EMBL/GenBank/DDBJ whole genome shotgun (WGS) entry which is preliminary data.</text>
</comment>
<keyword evidence="5 7" id="KW-0472">Membrane</keyword>
<organism evidence="9 10">
    <name type="scientific">Natronospira proteinivora</name>
    <dbReference type="NCBI Taxonomy" id="1807133"/>
    <lineage>
        <taxon>Bacteria</taxon>
        <taxon>Pseudomonadati</taxon>
        <taxon>Pseudomonadota</taxon>
        <taxon>Gammaproteobacteria</taxon>
        <taxon>Natronospirales</taxon>
        <taxon>Natronospiraceae</taxon>
        <taxon>Natronospira</taxon>
    </lineage>
</organism>
<dbReference type="SUPFAM" id="SSF53448">
    <property type="entry name" value="Nucleotide-diphospho-sugar transferases"/>
    <property type="match status" value="1"/>
</dbReference>
<evidence type="ECO:0000313" key="10">
    <source>
        <dbReference type="Proteomes" id="UP001523550"/>
    </source>
</evidence>
<evidence type="ECO:0000256" key="1">
    <source>
        <dbReference type="ARBA" id="ARBA00004533"/>
    </source>
</evidence>
<keyword evidence="3" id="KW-0997">Cell inner membrane</keyword>
<reference evidence="9 10" key="1">
    <citation type="submission" date="2022-03" db="EMBL/GenBank/DDBJ databases">
        <title>Genomic Encyclopedia of Type Strains, Phase III (KMG-III): the genomes of soil and plant-associated and newly described type strains.</title>
        <authorList>
            <person name="Whitman W."/>
        </authorList>
    </citation>
    <scope>NUCLEOTIDE SEQUENCE [LARGE SCALE GENOMIC DNA]</scope>
    <source>
        <strain evidence="9 10">BSker1</strain>
    </source>
</reference>
<dbReference type="InterPro" id="IPR004960">
    <property type="entry name" value="LipA_acyltrans"/>
</dbReference>
<dbReference type="RefSeq" id="WP_253448401.1">
    <property type="nucleotide sequence ID" value="NZ_JALJYF010000002.1"/>
</dbReference>